<dbReference type="RefSeq" id="XP_067526659.1">
    <property type="nucleotide sequence ID" value="XM_067670558.1"/>
</dbReference>
<proteinExistence type="predicted"/>
<dbReference type="OrthoDB" id="2220517at2759"/>
<organism evidence="1 2">
    <name type="scientific">Rhizopus delemar (strain RA 99-880 / ATCC MYA-4621 / FGSC 9543 / NRRL 43880)</name>
    <name type="common">Mucormycosis agent</name>
    <name type="synonym">Rhizopus arrhizus var. delemar</name>
    <dbReference type="NCBI Taxonomy" id="246409"/>
    <lineage>
        <taxon>Eukaryota</taxon>
        <taxon>Fungi</taxon>
        <taxon>Fungi incertae sedis</taxon>
        <taxon>Mucoromycota</taxon>
        <taxon>Mucoromycotina</taxon>
        <taxon>Mucoromycetes</taxon>
        <taxon>Mucorales</taxon>
        <taxon>Mucorineae</taxon>
        <taxon>Rhizopodaceae</taxon>
        <taxon>Rhizopus</taxon>
    </lineage>
</organism>
<evidence type="ECO:0000313" key="2">
    <source>
        <dbReference type="Proteomes" id="UP000009138"/>
    </source>
</evidence>
<gene>
    <name evidence="1" type="ORF">RO3G_15974</name>
</gene>
<dbReference type="AlphaFoldDB" id="I1CS33"/>
<keyword evidence="2" id="KW-1185">Reference proteome</keyword>
<evidence type="ECO:0000313" key="1">
    <source>
        <dbReference type="EMBL" id="EIE91263.1"/>
    </source>
</evidence>
<dbReference type="Proteomes" id="UP000009138">
    <property type="component" value="Unassembled WGS sequence"/>
</dbReference>
<dbReference type="eggNOG" id="ENOG502SBZF">
    <property type="taxonomic scope" value="Eukaryota"/>
</dbReference>
<protein>
    <submittedName>
        <fullName evidence="1">Uncharacterized protein</fullName>
    </submittedName>
</protein>
<dbReference type="VEuPathDB" id="FungiDB:RO3G_15974"/>
<dbReference type="GeneID" id="93622939"/>
<sequence>MPKLSGDCCSNLVLKISQKVLKINRLFRTSTIGFLTFPKWDFELEKAFQRGKNSPPEDFLEDIENGCEIWGVDPGVATLVTAVDTSGRQRTTSLEEYYHLCGYNDANSIRKKHQEQHKAQFLKISNLSSLKTSNMAEFLKACKERLSLYDDITSYYNEKSWSSKLKFKCYIRKQKGVHEICKRFIHGSAKYDEKATTGVRTSTKKENRYYLSAPIDHEKRSKKTIIAFGDET</sequence>
<dbReference type="OMA" id="CHLNEFK"/>
<name>I1CS33_RHIO9</name>
<dbReference type="InParanoid" id="I1CS33"/>
<reference evidence="1 2" key="1">
    <citation type="journal article" date="2009" name="PLoS Genet.">
        <title>Genomic analysis of the basal lineage fungus Rhizopus oryzae reveals a whole-genome duplication.</title>
        <authorList>
            <person name="Ma L.-J."/>
            <person name="Ibrahim A.S."/>
            <person name="Skory C."/>
            <person name="Grabherr M.G."/>
            <person name="Burger G."/>
            <person name="Butler M."/>
            <person name="Elias M."/>
            <person name="Idnurm A."/>
            <person name="Lang B.F."/>
            <person name="Sone T."/>
            <person name="Abe A."/>
            <person name="Calvo S.E."/>
            <person name="Corrochano L.M."/>
            <person name="Engels R."/>
            <person name="Fu J."/>
            <person name="Hansberg W."/>
            <person name="Kim J.-M."/>
            <person name="Kodira C.D."/>
            <person name="Koehrsen M.J."/>
            <person name="Liu B."/>
            <person name="Miranda-Saavedra D."/>
            <person name="O'Leary S."/>
            <person name="Ortiz-Castellanos L."/>
            <person name="Poulter R."/>
            <person name="Rodriguez-Romero J."/>
            <person name="Ruiz-Herrera J."/>
            <person name="Shen Y.-Q."/>
            <person name="Zeng Q."/>
            <person name="Galagan J."/>
            <person name="Birren B.W."/>
            <person name="Cuomo C.A."/>
            <person name="Wickes B.L."/>
        </authorList>
    </citation>
    <scope>NUCLEOTIDE SEQUENCE [LARGE SCALE GENOMIC DNA]</scope>
    <source>
        <strain evidence="2">RA 99-880 / ATCC MYA-4621 / FGSC 9543 / NRRL 43880</strain>
    </source>
</reference>
<accession>I1CS33</accession>
<dbReference type="EMBL" id="CH476749">
    <property type="protein sequence ID" value="EIE91263.1"/>
    <property type="molecule type" value="Genomic_DNA"/>
</dbReference>